<dbReference type="SUPFAM" id="SSF46785">
    <property type="entry name" value="Winged helix' DNA-binding domain"/>
    <property type="match status" value="1"/>
</dbReference>
<evidence type="ECO:0000259" key="5">
    <source>
        <dbReference type="PROSITE" id="PS50061"/>
    </source>
</evidence>
<reference evidence="7" key="1">
    <citation type="submission" date="2023-10" db="EMBL/GenBank/DDBJ databases">
        <title>Genome assembly of Pristionchus species.</title>
        <authorList>
            <person name="Yoshida K."/>
            <person name="Sommer R.J."/>
        </authorList>
    </citation>
    <scope>NUCLEOTIDE SEQUENCE</scope>
    <source>
        <strain evidence="7">RS5133</strain>
    </source>
</reference>
<dbReference type="Proteomes" id="UP001432322">
    <property type="component" value="Unassembled WGS sequence"/>
</dbReference>
<evidence type="ECO:0000256" key="1">
    <source>
        <dbReference type="ARBA" id="ARBA00005562"/>
    </source>
</evidence>
<dbReference type="SUPFAM" id="SSF47769">
    <property type="entry name" value="SAM/Pointed domain"/>
    <property type="match status" value="1"/>
</dbReference>
<dbReference type="PROSITE" id="PS50061">
    <property type="entry name" value="ETS_DOMAIN_3"/>
    <property type="match status" value="1"/>
</dbReference>
<dbReference type="InterPro" id="IPR003118">
    <property type="entry name" value="Pointed_dom"/>
</dbReference>
<dbReference type="Pfam" id="PF00178">
    <property type="entry name" value="Ets"/>
    <property type="match status" value="1"/>
</dbReference>
<comment type="subcellular location">
    <subcellularLocation>
        <location evidence="3">Nucleus</location>
    </subcellularLocation>
</comment>
<dbReference type="EMBL" id="BTSY01000007">
    <property type="protein sequence ID" value="GMT36772.1"/>
    <property type="molecule type" value="Genomic_DNA"/>
</dbReference>
<dbReference type="SMART" id="SM00413">
    <property type="entry name" value="ETS"/>
    <property type="match status" value="1"/>
</dbReference>
<dbReference type="InterPro" id="IPR013761">
    <property type="entry name" value="SAM/pointed_sf"/>
</dbReference>
<evidence type="ECO:0000259" key="6">
    <source>
        <dbReference type="PROSITE" id="PS51433"/>
    </source>
</evidence>
<dbReference type="GO" id="GO:0043565">
    <property type="term" value="F:sequence-specific DNA binding"/>
    <property type="evidence" value="ECO:0007669"/>
    <property type="project" value="InterPro"/>
</dbReference>
<evidence type="ECO:0000256" key="2">
    <source>
        <dbReference type="ARBA" id="ARBA00023125"/>
    </source>
</evidence>
<evidence type="ECO:0000256" key="4">
    <source>
        <dbReference type="SAM" id="MobiDB-lite"/>
    </source>
</evidence>
<dbReference type="AlphaFoldDB" id="A0AAV5WX73"/>
<dbReference type="Gene3D" id="1.10.150.50">
    <property type="entry name" value="Transcription Factor, Ets-1"/>
    <property type="match status" value="1"/>
</dbReference>
<dbReference type="GO" id="GO:0000981">
    <property type="term" value="F:DNA-binding transcription factor activity, RNA polymerase II-specific"/>
    <property type="evidence" value="ECO:0007669"/>
    <property type="project" value="TreeGrafter"/>
</dbReference>
<proteinExistence type="inferred from homology"/>
<feature type="region of interest" description="Disordered" evidence="4">
    <location>
        <begin position="434"/>
        <end position="477"/>
    </location>
</feature>
<organism evidence="7 8">
    <name type="scientific">Pristionchus fissidentatus</name>
    <dbReference type="NCBI Taxonomy" id="1538716"/>
    <lineage>
        <taxon>Eukaryota</taxon>
        <taxon>Metazoa</taxon>
        <taxon>Ecdysozoa</taxon>
        <taxon>Nematoda</taxon>
        <taxon>Chromadorea</taxon>
        <taxon>Rhabditida</taxon>
        <taxon>Rhabditina</taxon>
        <taxon>Diplogasteromorpha</taxon>
        <taxon>Diplogasteroidea</taxon>
        <taxon>Neodiplogasteridae</taxon>
        <taxon>Pristionchus</taxon>
    </lineage>
</organism>
<dbReference type="PRINTS" id="PR00454">
    <property type="entry name" value="ETSDOMAIN"/>
</dbReference>
<comment type="caution">
    <text evidence="7">The sequence shown here is derived from an EMBL/GenBank/DDBJ whole genome shotgun (WGS) entry which is preliminary data.</text>
</comment>
<protein>
    <submittedName>
        <fullName evidence="7">Uncharacterized protein</fullName>
    </submittedName>
</protein>
<feature type="compositionally biased region" description="Basic and acidic residues" evidence="4">
    <location>
        <begin position="168"/>
        <end position="177"/>
    </location>
</feature>
<dbReference type="Gene3D" id="1.10.10.10">
    <property type="entry name" value="Winged helix-like DNA-binding domain superfamily/Winged helix DNA-binding domain"/>
    <property type="match status" value="1"/>
</dbReference>
<feature type="domain" description="PNT" evidence="6">
    <location>
        <begin position="225"/>
        <end position="312"/>
    </location>
</feature>
<dbReference type="PANTHER" id="PTHR11849:SF190">
    <property type="entry name" value="ETS-DOMAIN PROTEIN"/>
    <property type="match status" value="1"/>
</dbReference>
<dbReference type="InterPro" id="IPR000418">
    <property type="entry name" value="Ets_dom"/>
</dbReference>
<dbReference type="PROSITE" id="PS51433">
    <property type="entry name" value="PNT"/>
    <property type="match status" value="1"/>
</dbReference>
<feature type="non-terminal residue" evidence="7">
    <location>
        <position position="1"/>
    </location>
</feature>
<comment type="similarity">
    <text evidence="1 3">Belongs to the ETS family.</text>
</comment>
<keyword evidence="3" id="KW-0539">Nucleus</keyword>
<sequence length="587" mass="65524">QQQQNLQQQQQLQQQAALAASQLLSNSGVLSAAALYPQLMCFGGGLLEKIVRSSQMATGAATGFKPLPAMESVKPLPTAEQFPAFLIDPAYGFVPPPEDLTPSRDVKLEEPDEIPMEPSYQHQPVPAGIPIHVKQEVMDEDDVNAQLNNKTTVKQEAGEQMNGNARNDFPRSVRPEDVLQESPPDLTPEEIDNSDERIVAAPSLDAAPPELVPEMPVEYVLNSIRNPQKDTRTDLSRYKLREPRDWTAQDVVSWMLDTSRRMQIPFEDVNMTKFAGLPGITLMNSTEADWIANDPIYGRTFFREFNDLISGRANTVGDRALEEYMRKLREEELQHPSTSFLAPNSHMQQPMTPAALEALDQVKMRMSQANTLASTLSAALSPSMGLNSLHASLSPQSPLLIQSLHQNKQLSPLTSTELLMSKYSLGHHLGGPASALGHNSHANDYDSDSDDSALHGVNDKIRKNKDGKPRKRSQHSKGNKLWEFIRDALKDPVTCPSIVRWEDPHEGVFRIVESERLARLWGERKNNQKMTYEKLSRAMRTYYEKQILVPVPKTGLYPKKLVYKFGPGALGWENCRALAGIAPKQLV</sequence>
<evidence type="ECO:0000313" key="8">
    <source>
        <dbReference type="Proteomes" id="UP001432322"/>
    </source>
</evidence>
<dbReference type="GO" id="GO:0005634">
    <property type="term" value="C:nucleus"/>
    <property type="evidence" value="ECO:0007669"/>
    <property type="project" value="UniProtKB-SubCell"/>
</dbReference>
<feature type="domain" description="ETS" evidence="5">
    <location>
        <begin position="479"/>
        <end position="566"/>
    </location>
</feature>
<dbReference type="SMART" id="SM00251">
    <property type="entry name" value="SAM_PNT"/>
    <property type="match status" value="1"/>
</dbReference>
<dbReference type="GO" id="GO:0030154">
    <property type="term" value="P:cell differentiation"/>
    <property type="evidence" value="ECO:0007669"/>
    <property type="project" value="TreeGrafter"/>
</dbReference>
<evidence type="ECO:0000313" key="7">
    <source>
        <dbReference type="EMBL" id="GMT36772.1"/>
    </source>
</evidence>
<gene>
    <name evidence="7" type="ORF">PFISCL1PPCAC_28069</name>
</gene>
<feature type="compositionally biased region" description="Basic and acidic residues" evidence="4">
    <location>
        <begin position="457"/>
        <end position="467"/>
    </location>
</feature>
<dbReference type="FunFam" id="1.10.10.10:FF:000784">
    <property type="entry name" value="Protein CBR-TAG-97"/>
    <property type="match status" value="1"/>
</dbReference>
<keyword evidence="8" id="KW-1185">Reference proteome</keyword>
<dbReference type="InterPro" id="IPR036388">
    <property type="entry name" value="WH-like_DNA-bd_sf"/>
</dbReference>
<dbReference type="InterPro" id="IPR046328">
    <property type="entry name" value="ETS_fam"/>
</dbReference>
<feature type="region of interest" description="Disordered" evidence="4">
    <location>
        <begin position="156"/>
        <end position="193"/>
    </location>
</feature>
<dbReference type="PANTHER" id="PTHR11849">
    <property type="entry name" value="ETS"/>
    <property type="match status" value="1"/>
</dbReference>
<keyword evidence="2 3" id="KW-0238">DNA-binding</keyword>
<dbReference type="InterPro" id="IPR036390">
    <property type="entry name" value="WH_DNA-bd_sf"/>
</dbReference>
<accession>A0AAV5WX73</accession>
<name>A0AAV5WX73_9BILA</name>
<feature type="compositionally biased region" description="Basic residues" evidence="4">
    <location>
        <begin position="468"/>
        <end position="477"/>
    </location>
</feature>
<evidence type="ECO:0000256" key="3">
    <source>
        <dbReference type="RuleBase" id="RU004019"/>
    </source>
</evidence>